<gene>
    <name evidence="1" type="primary">Nfu_g_1_019965</name>
</gene>
<name>A0A1A8KZ96_9TELE</name>
<feature type="non-terminal residue" evidence="1">
    <location>
        <position position="1"/>
    </location>
</feature>
<organism evidence="1">
    <name type="scientific">Nothobranchius pienaari</name>
    <dbReference type="NCBI Taxonomy" id="704102"/>
    <lineage>
        <taxon>Eukaryota</taxon>
        <taxon>Metazoa</taxon>
        <taxon>Chordata</taxon>
        <taxon>Craniata</taxon>
        <taxon>Vertebrata</taxon>
        <taxon>Euteleostomi</taxon>
        <taxon>Actinopterygii</taxon>
        <taxon>Neopterygii</taxon>
        <taxon>Teleostei</taxon>
        <taxon>Neoteleostei</taxon>
        <taxon>Acanthomorphata</taxon>
        <taxon>Ovalentaria</taxon>
        <taxon>Atherinomorphae</taxon>
        <taxon>Cyprinodontiformes</taxon>
        <taxon>Nothobranchiidae</taxon>
        <taxon>Nothobranchius</taxon>
    </lineage>
</organism>
<dbReference type="AlphaFoldDB" id="A0A1A8KZ96"/>
<evidence type="ECO:0000313" key="1">
    <source>
        <dbReference type="EMBL" id="SBR37518.1"/>
    </source>
</evidence>
<reference evidence="1" key="1">
    <citation type="submission" date="2016-05" db="EMBL/GenBank/DDBJ databases">
        <authorList>
            <person name="Lavstsen T."/>
            <person name="Jespersen J.S."/>
        </authorList>
    </citation>
    <scope>NUCLEOTIDE SEQUENCE</scope>
    <source>
        <tissue evidence="1">Brain</tissue>
    </source>
</reference>
<reference evidence="1" key="2">
    <citation type="submission" date="2016-06" db="EMBL/GenBank/DDBJ databases">
        <title>The genome of a short-lived fish provides insights into sex chromosome evolution and the genetic control of aging.</title>
        <authorList>
            <person name="Reichwald K."/>
            <person name="Felder M."/>
            <person name="Petzold A."/>
            <person name="Koch P."/>
            <person name="Groth M."/>
            <person name="Platzer M."/>
        </authorList>
    </citation>
    <scope>NUCLEOTIDE SEQUENCE</scope>
    <source>
        <tissue evidence="1">Brain</tissue>
    </source>
</reference>
<proteinExistence type="predicted"/>
<protein>
    <submittedName>
        <fullName evidence="1">Uncharacterized protein</fullName>
    </submittedName>
</protein>
<sequence>VGVAETPQLSGIIITAPEYLRSNVTLLCSG</sequence>
<dbReference type="EMBL" id="HAEF01000136">
    <property type="protein sequence ID" value="SBR37518.1"/>
    <property type="molecule type" value="Transcribed_RNA"/>
</dbReference>
<accession>A0A1A8KZ96</accession>